<sequence>MSKHDYDEFVRLKSLATRAQWTHELSAESLAALTEARVDPAHDHLDALLDE</sequence>
<evidence type="ECO:0000313" key="2">
    <source>
        <dbReference type="Proteomes" id="UP001598130"/>
    </source>
</evidence>
<keyword evidence="2" id="KW-1185">Reference proteome</keyword>
<dbReference type="Proteomes" id="UP001598130">
    <property type="component" value="Unassembled WGS sequence"/>
</dbReference>
<protein>
    <submittedName>
        <fullName evidence="1">Uncharacterized protein</fullName>
    </submittedName>
</protein>
<proteinExistence type="predicted"/>
<organism evidence="1 2">
    <name type="scientific">Phenylobacterium ferrooxidans</name>
    <dbReference type="NCBI Taxonomy" id="2982689"/>
    <lineage>
        <taxon>Bacteria</taxon>
        <taxon>Pseudomonadati</taxon>
        <taxon>Pseudomonadota</taxon>
        <taxon>Alphaproteobacteria</taxon>
        <taxon>Caulobacterales</taxon>
        <taxon>Caulobacteraceae</taxon>
        <taxon>Phenylobacterium</taxon>
    </lineage>
</organism>
<dbReference type="EMBL" id="JAOTJD010000008">
    <property type="protein sequence ID" value="MFD3263523.1"/>
    <property type="molecule type" value="Genomic_DNA"/>
</dbReference>
<evidence type="ECO:0000313" key="1">
    <source>
        <dbReference type="EMBL" id="MFD3263523.1"/>
    </source>
</evidence>
<name>A0ABW6CMP1_9CAUL</name>
<comment type="caution">
    <text evidence="1">The sequence shown here is derived from an EMBL/GenBank/DDBJ whole genome shotgun (WGS) entry which is preliminary data.</text>
</comment>
<accession>A0ABW6CMP1</accession>
<gene>
    <name evidence="1" type="ORF">OCL97_06015</name>
</gene>
<dbReference type="RefSeq" id="WP_377368508.1">
    <property type="nucleotide sequence ID" value="NZ_JAOTJD010000008.1"/>
</dbReference>
<reference evidence="1 2" key="1">
    <citation type="submission" date="2022-09" db="EMBL/GenBank/DDBJ databases">
        <title>New species of Phenylobacterium.</title>
        <authorList>
            <person name="Mieszkin S."/>
        </authorList>
    </citation>
    <scope>NUCLEOTIDE SEQUENCE [LARGE SCALE GENOMIC DNA]</scope>
    <source>
        <strain evidence="1 2">HK31-G</strain>
    </source>
</reference>